<dbReference type="OrthoDB" id="2672673at2759"/>
<comment type="caution">
    <text evidence="2">The sequence shown here is derived from an EMBL/GenBank/DDBJ whole genome shotgun (WGS) entry which is preliminary data.</text>
</comment>
<name>A0A9P7DKK9_9AGAM</name>
<proteinExistence type="predicted"/>
<organism evidence="2 3">
    <name type="scientific">Suillus plorans</name>
    <dbReference type="NCBI Taxonomy" id="116603"/>
    <lineage>
        <taxon>Eukaryota</taxon>
        <taxon>Fungi</taxon>
        <taxon>Dikarya</taxon>
        <taxon>Basidiomycota</taxon>
        <taxon>Agaricomycotina</taxon>
        <taxon>Agaricomycetes</taxon>
        <taxon>Agaricomycetidae</taxon>
        <taxon>Boletales</taxon>
        <taxon>Suillineae</taxon>
        <taxon>Suillaceae</taxon>
        <taxon>Suillus</taxon>
    </lineage>
</organism>
<dbReference type="Pfam" id="PF12770">
    <property type="entry name" value="CHAT"/>
    <property type="match status" value="1"/>
</dbReference>
<keyword evidence="3" id="KW-1185">Reference proteome</keyword>
<dbReference type="RefSeq" id="XP_041162385.1">
    <property type="nucleotide sequence ID" value="XM_041299139.1"/>
</dbReference>
<accession>A0A9P7DKK9</accession>
<dbReference type="AlphaFoldDB" id="A0A9P7DKK9"/>
<dbReference type="EMBL" id="JABBWE010000017">
    <property type="protein sequence ID" value="KAG1797114.1"/>
    <property type="molecule type" value="Genomic_DNA"/>
</dbReference>
<dbReference type="Proteomes" id="UP000719766">
    <property type="component" value="Unassembled WGS sequence"/>
</dbReference>
<evidence type="ECO:0000313" key="2">
    <source>
        <dbReference type="EMBL" id="KAG1797114.1"/>
    </source>
</evidence>
<gene>
    <name evidence="2" type="ORF">HD556DRAFT_1268043</name>
</gene>
<protein>
    <submittedName>
        <fullName evidence="2">CHAT domain-containing protein</fullName>
    </submittedName>
</protein>
<dbReference type="GeneID" id="64592903"/>
<feature type="domain" description="CHAT" evidence="1">
    <location>
        <begin position="35"/>
        <end position="259"/>
    </location>
</feature>
<sequence length="281" mass="31023">MNPGESRTDLIVLLRITWNQIMLPIVGVLEHVLKLKHRSRIWLCPTAAFTSIPLHAVHPFQTKADRSGKALCLEDLYICSYTRTLSALIRSRQLVKKRVPPSFVAIGQGQPGAGKGKALLAVDSELELVYKLVPATANCTTISDDAATRASALSALQQNTWAYLACRGKQDPTQPYDSHFVMRDEHLTLLDIMERHLPQAEFAFLSACHTAVGHEKTPDEVIHLAAGLQFSGFKSVVGTLWEVDDAVAKHVVEAFCKYMFGDLKNGTVRGQPGHSTVLRTR</sequence>
<evidence type="ECO:0000259" key="1">
    <source>
        <dbReference type="Pfam" id="PF12770"/>
    </source>
</evidence>
<dbReference type="InterPro" id="IPR024983">
    <property type="entry name" value="CHAT_dom"/>
</dbReference>
<evidence type="ECO:0000313" key="3">
    <source>
        <dbReference type="Proteomes" id="UP000719766"/>
    </source>
</evidence>
<reference evidence="2" key="1">
    <citation type="journal article" date="2020" name="New Phytol.">
        <title>Comparative genomics reveals dynamic genome evolution in host specialist ectomycorrhizal fungi.</title>
        <authorList>
            <person name="Lofgren L.A."/>
            <person name="Nguyen N.H."/>
            <person name="Vilgalys R."/>
            <person name="Ruytinx J."/>
            <person name="Liao H.L."/>
            <person name="Branco S."/>
            <person name="Kuo A."/>
            <person name="LaButti K."/>
            <person name="Lipzen A."/>
            <person name="Andreopoulos W."/>
            <person name="Pangilinan J."/>
            <person name="Riley R."/>
            <person name="Hundley H."/>
            <person name="Na H."/>
            <person name="Barry K."/>
            <person name="Grigoriev I.V."/>
            <person name="Stajich J.E."/>
            <person name="Kennedy P.G."/>
        </authorList>
    </citation>
    <scope>NUCLEOTIDE SEQUENCE</scope>
    <source>
        <strain evidence="2">S12</strain>
    </source>
</reference>